<dbReference type="InterPro" id="IPR001706">
    <property type="entry name" value="Ribosomal_bL35"/>
</dbReference>
<evidence type="ECO:0000313" key="8">
    <source>
        <dbReference type="Proteomes" id="UP000176186"/>
    </source>
</evidence>
<dbReference type="InterPro" id="IPR021137">
    <property type="entry name" value="Ribosomal_bL35-like"/>
</dbReference>
<dbReference type="SUPFAM" id="SSF143034">
    <property type="entry name" value="L35p-like"/>
    <property type="match status" value="1"/>
</dbReference>
<keyword evidence="2 4" id="KW-0689">Ribosomal protein</keyword>
<evidence type="ECO:0000256" key="5">
    <source>
        <dbReference type="RuleBase" id="RU000568"/>
    </source>
</evidence>
<evidence type="ECO:0000313" key="7">
    <source>
        <dbReference type="EMBL" id="OGG35179.1"/>
    </source>
</evidence>
<protein>
    <recommendedName>
        <fullName evidence="4">Large ribosomal subunit protein bL35</fullName>
    </recommendedName>
</protein>
<dbReference type="EMBL" id="MFKE01000017">
    <property type="protein sequence ID" value="OGG35179.1"/>
    <property type="molecule type" value="Genomic_DNA"/>
</dbReference>
<reference evidence="7 8" key="1">
    <citation type="journal article" date="2016" name="Nat. Commun.">
        <title>Thousands of microbial genomes shed light on interconnected biogeochemical processes in an aquifer system.</title>
        <authorList>
            <person name="Anantharaman K."/>
            <person name="Brown C.T."/>
            <person name="Hug L.A."/>
            <person name="Sharon I."/>
            <person name="Castelle C.J."/>
            <person name="Probst A.J."/>
            <person name="Thomas B.C."/>
            <person name="Singh A."/>
            <person name="Wilkins M.J."/>
            <person name="Karaoz U."/>
            <person name="Brodie E.L."/>
            <person name="Williams K.H."/>
            <person name="Hubbard S.S."/>
            <person name="Banfield J.F."/>
        </authorList>
    </citation>
    <scope>NUCLEOTIDE SEQUENCE [LARGE SCALE GENOMIC DNA]</scope>
</reference>
<dbReference type="Gene3D" id="4.10.410.60">
    <property type="match status" value="1"/>
</dbReference>
<dbReference type="GO" id="GO:0006412">
    <property type="term" value="P:translation"/>
    <property type="evidence" value="ECO:0007669"/>
    <property type="project" value="UniProtKB-UniRule"/>
</dbReference>
<evidence type="ECO:0000256" key="2">
    <source>
        <dbReference type="ARBA" id="ARBA00022980"/>
    </source>
</evidence>
<dbReference type="HAMAP" id="MF_00514">
    <property type="entry name" value="Ribosomal_bL35"/>
    <property type="match status" value="1"/>
</dbReference>
<dbReference type="GO" id="GO:0005840">
    <property type="term" value="C:ribosome"/>
    <property type="evidence" value="ECO:0007669"/>
    <property type="project" value="UniProtKB-KW"/>
</dbReference>
<evidence type="ECO:0000256" key="3">
    <source>
        <dbReference type="ARBA" id="ARBA00023274"/>
    </source>
</evidence>
<dbReference type="GO" id="GO:1990904">
    <property type="term" value="C:ribonucleoprotein complex"/>
    <property type="evidence" value="ECO:0007669"/>
    <property type="project" value="UniProtKB-KW"/>
</dbReference>
<dbReference type="AlphaFoldDB" id="A0A1F6BDZ9"/>
<gene>
    <name evidence="4" type="primary">rpmI</name>
    <name evidence="7" type="ORF">A2363_03850</name>
</gene>
<keyword evidence="3 4" id="KW-0687">Ribonucleoprotein</keyword>
<comment type="caution">
    <text evidence="7">The sequence shown here is derived from an EMBL/GenBank/DDBJ whole genome shotgun (WGS) entry which is preliminary data.</text>
</comment>
<accession>A0A1F6BDZ9</accession>
<feature type="region of interest" description="Disordered" evidence="6">
    <location>
        <begin position="28"/>
        <end position="48"/>
    </location>
</feature>
<dbReference type="InterPro" id="IPR037229">
    <property type="entry name" value="Ribosomal_bL35_sf"/>
</dbReference>
<dbReference type="Pfam" id="PF01632">
    <property type="entry name" value="Ribosomal_L35p"/>
    <property type="match status" value="1"/>
</dbReference>
<evidence type="ECO:0000256" key="4">
    <source>
        <dbReference type="HAMAP-Rule" id="MF_00514"/>
    </source>
</evidence>
<dbReference type="GO" id="GO:0003735">
    <property type="term" value="F:structural constituent of ribosome"/>
    <property type="evidence" value="ECO:0007669"/>
    <property type="project" value="InterPro"/>
</dbReference>
<dbReference type="Proteomes" id="UP000176186">
    <property type="component" value="Unassembled WGS sequence"/>
</dbReference>
<dbReference type="STRING" id="1798401.A2363_03850"/>
<evidence type="ECO:0000256" key="1">
    <source>
        <dbReference type="ARBA" id="ARBA00006598"/>
    </source>
</evidence>
<name>A0A1F6BDZ9_9BACT</name>
<sequence>MPKIKTKKIVRKRFKMTGTGKLIHRVQGARHLRSRKNKSRQRRQDAPQVVENTKYAVMIKRFLQT</sequence>
<evidence type="ECO:0000256" key="6">
    <source>
        <dbReference type="SAM" id="MobiDB-lite"/>
    </source>
</evidence>
<feature type="compositionally biased region" description="Basic residues" evidence="6">
    <location>
        <begin position="28"/>
        <end position="41"/>
    </location>
</feature>
<dbReference type="PRINTS" id="PR00064">
    <property type="entry name" value="RIBOSOMALL35"/>
</dbReference>
<proteinExistence type="inferred from homology"/>
<organism evidence="7 8">
    <name type="scientific">Candidatus Gottesmanbacteria bacterium RIFOXYB1_FULL_47_11</name>
    <dbReference type="NCBI Taxonomy" id="1798401"/>
    <lineage>
        <taxon>Bacteria</taxon>
        <taxon>Candidatus Gottesmaniibacteriota</taxon>
    </lineage>
</organism>
<comment type="similarity">
    <text evidence="1 4 5">Belongs to the bacterial ribosomal protein bL35 family.</text>
</comment>